<comment type="similarity">
    <text evidence="5">Belongs to the truncated hemoglobin family. Group II subfamily.</text>
</comment>
<sequence>MTTFYEAIGGEDTFTQVVHEFYKRVKEDALIGPMYPHDDWEGAEDRLRWFLAQYWGGPQTFSEHRGHPRLRMRHHPFSIGEAERDRWLDMMHEAMDTIPKEQLDDAHRAAMWEHMVKVANILINRIDLPDPSQNQ</sequence>
<dbReference type="InterPro" id="IPR009050">
    <property type="entry name" value="Globin-like_sf"/>
</dbReference>
<evidence type="ECO:0000256" key="2">
    <source>
        <dbReference type="ARBA" id="ARBA00022617"/>
    </source>
</evidence>
<evidence type="ECO:0000313" key="6">
    <source>
        <dbReference type="EMBL" id="AGU15651.1"/>
    </source>
</evidence>
<dbReference type="CDD" id="cd14771">
    <property type="entry name" value="TrHb2_Mt-trHbO-like_O"/>
    <property type="match status" value="1"/>
</dbReference>
<dbReference type="GO" id="GO:0020037">
    <property type="term" value="F:heme binding"/>
    <property type="evidence" value="ECO:0007669"/>
    <property type="project" value="InterPro"/>
</dbReference>
<dbReference type="eggNOG" id="COG2346">
    <property type="taxonomic scope" value="Bacteria"/>
</dbReference>
<dbReference type="HOGENOM" id="CLU_103526_3_1_11"/>
<dbReference type="PATRIC" id="fig|1348662.3.peg.1515"/>
<dbReference type="InterPro" id="IPR044203">
    <property type="entry name" value="GlbO/GLB3-like"/>
</dbReference>
<keyword evidence="4" id="KW-0408">Iron</keyword>
<dbReference type="OrthoDB" id="9790913at2"/>
<reference evidence="6 7" key="1">
    <citation type="journal article" date="2013" name="Genome Announc.">
        <title>Whole-Genome Sequence of the Clinical Strain Corynebacterium argentoratense DSM 44202, Isolated from a Human Throat Specimen.</title>
        <authorList>
            <person name="Bomholt C."/>
            <person name="Glaub A."/>
            <person name="Gravermann K."/>
            <person name="Albersmeier A."/>
            <person name="Brinkrolf K."/>
            <person name="Ruckert C."/>
            <person name="Tauch A."/>
        </authorList>
    </citation>
    <scope>NUCLEOTIDE SEQUENCE [LARGE SCALE GENOMIC DNA]</scope>
    <source>
        <strain evidence="6">DSM 44202</strain>
    </source>
</reference>
<evidence type="ECO:0000256" key="4">
    <source>
        <dbReference type="ARBA" id="ARBA00023004"/>
    </source>
</evidence>
<evidence type="ECO:0000256" key="1">
    <source>
        <dbReference type="ARBA" id="ARBA00022448"/>
    </source>
</evidence>
<dbReference type="SUPFAM" id="SSF46458">
    <property type="entry name" value="Globin-like"/>
    <property type="match status" value="1"/>
</dbReference>
<dbReference type="GO" id="GO:0005344">
    <property type="term" value="F:oxygen carrier activity"/>
    <property type="evidence" value="ECO:0007669"/>
    <property type="project" value="InterPro"/>
</dbReference>
<keyword evidence="1" id="KW-0813">Transport</keyword>
<dbReference type="STRING" id="1348662.CARG_07665"/>
<dbReference type="GeneID" id="78250283"/>
<dbReference type="PANTHER" id="PTHR47366">
    <property type="entry name" value="TWO-ON-TWO HEMOGLOBIN-3"/>
    <property type="match status" value="1"/>
</dbReference>
<keyword evidence="3" id="KW-0479">Metal-binding</keyword>
<keyword evidence="7" id="KW-1185">Reference proteome</keyword>
<dbReference type="InterPro" id="IPR001486">
    <property type="entry name" value="Hemoglobin_trunc"/>
</dbReference>
<evidence type="ECO:0000256" key="3">
    <source>
        <dbReference type="ARBA" id="ARBA00022723"/>
    </source>
</evidence>
<dbReference type="InterPro" id="IPR012292">
    <property type="entry name" value="Globin/Proto"/>
</dbReference>
<proteinExistence type="inferred from homology"/>
<protein>
    <recommendedName>
        <fullName evidence="8">Globin</fullName>
    </recommendedName>
</protein>
<dbReference type="RefSeq" id="WP_021012042.1">
    <property type="nucleotide sequence ID" value="NC_022198.1"/>
</dbReference>
<dbReference type="EMBL" id="CP006365">
    <property type="protein sequence ID" value="AGU15651.1"/>
    <property type="molecule type" value="Genomic_DNA"/>
</dbReference>
<dbReference type="Pfam" id="PF01152">
    <property type="entry name" value="Bac_globin"/>
    <property type="match status" value="1"/>
</dbReference>
<evidence type="ECO:0000313" key="7">
    <source>
        <dbReference type="Proteomes" id="UP000016943"/>
    </source>
</evidence>
<organism evidence="6 7">
    <name type="scientific">Corynebacterium argentoratense DSM 44202</name>
    <dbReference type="NCBI Taxonomy" id="1348662"/>
    <lineage>
        <taxon>Bacteria</taxon>
        <taxon>Bacillati</taxon>
        <taxon>Actinomycetota</taxon>
        <taxon>Actinomycetes</taxon>
        <taxon>Mycobacteriales</taxon>
        <taxon>Corynebacteriaceae</taxon>
        <taxon>Corynebacterium</taxon>
    </lineage>
</organism>
<dbReference type="PANTHER" id="PTHR47366:SF1">
    <property type="entry name" value="TWO-ON-TWO HEMOGLOBIN-3"/>
    <property type="match status" value="1"/>
</dbReference>
<name>U3GZ54_9CORY</name>
<dbReference type="GO" id="GO:0019825">
    <property type="term" value="F:oxygen binding"/>
    <property type="evidence" value="ECO:0007669"/>
    <property type="project" value="InterPro"/>
</dbReference>
<dbReference type="GO" id="GO:0046872">
    <property type="term" value="F:metal ion binding"/>
    <property type="evidence" value="ECO:0007669"/>
    <property type="project" value="UniProtKB-KW"/>
</dbReference>
<dbReference type="Proteomes" id="UP000016943">
    <property type="component" value="Chromosome"/>
</dbReference>
<gene>
    <name evidence="6" type="ORF">CARG_07665</name>
</gene>
<keyword evidence="2" id="KW-0349">Heme</keyword>
<evidence type="ECO:0000256" key="5">
    <source>
        <dbReference type="ARBA" id="ARBA00034496"/>
    </source>
</evidence>
<dbReference type="AlphaFoldDB" id="U3GZ54"/>
<dbReference type="Gene3D" id="1.10.490.10">
    <property type="entry name" value="Globins"/>
    <property type="match status" value="1"/>
</dbReference>
<dbReference type="KEGG" id="caz:CARG_07665"/>
<evidence type="ECO:0008006" key="8">
    <source>
        <dbReference type="Google" id="ProtNLM"/>
    </source>
</evidence>
<accession>U3GZ54</accession>